<sequence>MNLKYSIIPNRKKYLKENKKFFMTNCNFFDKLAKRKMWDQEVFSDMKKSFYLYVLTFRGGDWSDRKARFAEEMFHEHNFPKQSADFDELSTYIETYATDNLTTEVFDELWDLYVGHEQ</sequence>
<proteinExistence type="inferred from homology"/>
<gene>
    <name evidence="3" type="ORF">ABIA69_003551</name>
</gene>
<evidence type="ECO:0000313" key="3">
    <source>
        <dbReference type="EMBL" id="MET4562361.1"/>
    </source>
</evidence>
<dbReference type="SUPFAM" id="SSF140652">
    <property type="entry name" value="YozE-like"/>
    <property type="match status" value="1"/>
</dbReference>
<dbReference type="Pfam" id="PF06855">
    <property type="entry name" value="YozE_SAM_like"/>
    <property type="match status" value="1"/>
</dbReference>
<dbReference type="EMBL" id="JBEPSB010000019">
    <property type="protein sequence ID" value="MET4562361.1"/>
    <property type="molecule type" value="Genomic_DNA"/>
</dbReference>
<comment type="caution">
    <text evidence="3">The sequence shown here is derived from an EMBL/GenBank/DDBJ whole genome shotgun (WGS) entry which is preliminary data.</text>
</comment>
<keyword evidence="4" id="KW-1185">Reference proteome</keyword>
<dbReference type="NCBIfam" id="NF010193">
    <property type="entry name" value="PRK13672.1"/>
    <property type="match status" value="1"/>
</dbReference>
<accession>A0ABV2PN32</accession>
<reference evidence="3 4" key="1">
    <citation type="submission" date="2024-06" db="EMBL/GenBank/DDBJ databases">
        <title>Sorghum-associated microbial communities from plants grown in Nebraska, USA.</title>
        <authorList>
            <person name="Schachtman D."/>
        </authorList>
    </citation>
    <scope>NUCLEOTIDE SEQUENCE [LARGE SCALE GENOMIC DNA]</scope>
    <source>
        <strain evidence="3 4">736</strain>
    </source>
</reference>
<evidence type="ECO:0000259" key="2">
    <source>
        <dbReference type="Pfam" id="PF06855"/>
    </source>
</evidence>
<name>A0ABV2PN32_9BACI</name>
<comment type="similarity">
    <text evidence="1">Belongs to the UPF0346 family.</text>
</comment>
<protein>
    <recommendedName>
        <fullName evidence="1">UPF0346 protein ABIA69_003551</fullName>
    </recommendedName>
</protein>
<dbReference type="HAMAP" id="MF_01538">
    <property type="entry name" value="UPF0346"/>
    <property type="match status" value="1"/>
</dbReference>
<dbReference type="InterPro" id="IPR010673">
    <property type="entry name" value="UPF0346"/>
</dbReference>
<dbReference type="Gene3D" id="1.10.150.260">
    <property type="entry name" value="YozE SAM-like"/>
    <property type="match status" value="1"/>
</dbReference>
<dbReference type="Proteomes" id="UP001549363">
    <property type="component" value="Unassembled WGS sequence"/>
</dbReference>
<evidence type="ECO:0000313" key="4">
    <source>
        <dbReference type="Proteomes" id="UP001549363"/>
    </source>
</evidence>
<dbReference type="InterPro" id="IPR023089">
    <property type="entry name" value="YozE_SAM-like"/>
</dbReference>
<feature type="domain" description="YozE SAM-like" evidence="2">
    <location>
        <begin position="49"/>
        <end position="113"/>
    </location>
</feature>
<organism evidence="3 4">
    <name type="scientific">Lysinibacillus parviboronicapiens</name>
    <dbReference type="NCBI Taxonomy" id="436516"/>
    <lineage>
        <taxon>Bacteria</taxon>
        <taxon>Bacillati</taxon>
        <taxon>Bacillota</taxon>
        <taxon>Bacilli</taxon>
        <taxon>Bacillales</taxon>
        <taxon>Bacillaceae</taxon>
        <taxon>Lysinibacillus</taxon>
    </lineage>
</organism>
<evidence type="ECO:0000256" key="1">
    <source>
        <dbReference type="HAMAP-Rule" id="MF_01538"/>
    </source>
</evidence>
<dbReference type="InterPro" id="IPR036806">
    <property type="entry name" value="YozE_SAM-like_sf"/>
</dbReference>